<comment type="similarity">
    <text evidence="8">Belongs to the binding-protein-dependent transport system permease family. LivHM subfamily.</text>
</comment>
<dbReference type="HOGENOM" id="CLU_039929_1_0_2"/>
<evidence type="ECO:0000256" key="8">
    <source>
        <dbReference type="ARBA" id="ARBA00037998"/>
    </source>
</evidence>
<dbReference type="STRING" id="523850.TON_0159"/>
<keyword evidence="5" id="KW-0029">Amino-acid transport</keyword>
<feature type="transmembrane region" description="Helical" evidence="9">
    <location>
        <begin position="247"/>
        <end position="270"/>
    </location>
</feature>
<dbReference type="KEGG" id="ton:TON_0159"/>
<evidence type="ECO:0000256" key="1">
    <source>
        <dbReference type="ARBA" id="ARBA00004651"/>
    </source>
</evidence>
<gene>
    <name evidence="10" type="ordered locus">TON_0159</name>
</gene>
<evidence type="ECO:0000256" key="5">
    <source>
        <dbReference type="ARBA" id="ARBA00022970"/>
    </source>
</evidence>
<name>B6YSV7_THEON</name>
<keyword evidence="6 9" id="KW-1133">Transmembrane helix</keyword>
<reference evidence="10 11" key="1">
    <citation type="journal article" date="2008" name="J. Bacteriol.">
        <title>The complete genome sequence of Thermococcus onnurineus NA1 reveals a mixed heterotrophic and carboxydotrophic metabolism.</title>
        <authorList>
            <person name="Lee H.S."/>
            <person name="Kang S.G."/>
            <person name="Bae S.S."/>
            <person name="Lim J.K."/>
            <person name="Cho Y."/>
            <person name="Kim Y.J."/>
            <person name="Jeon J.H."/>
            <person name="Cha S.S."/>
            <person name="Kwon K.K."/>
            <person name="Kim H.T."/>
            <person name="Park C.J."/>
            <person name="Lee H.W."/>
            <person name="Kim S.I."/>
            <person name="Chun J."/>
            <person name="Colwell R.R."/>
            <person name="Kim S.J."/>
            <person name="Lee J.H."/>
        </authorList>
    </citation>
    <scope>NUCLEOTIDE SEQUENCE [LARGE SCALE GENOMIC DNA]</scope>
    <source>
        <strain evidence="10 11">NA1</strain>
    </source>
</reference>
<dbReference type="AlphaFoldDB" id="B6YSV7"/>
<dbReference type="GO" id="GO:0005524">
    <property type="term" value="F:ATP binding"/>
    <property type="evidence" value="ECO:0007669"/>
    <property type="project" value="UniProtKB-KW"/>
</dbReference>
<keyword evidence="10" id="KW-0067">ATP-binding</keyword>
<keyword evidence="2" id="KW-0813">Transport</keyword>
<dbReference type="PANTHER" id="PTHR11795">
    <property type="entry name" value="BRANCHED-CHAIN AMINO ACID TRANSPORT SYSTEM PERMEASE PROTEIN LIVH"/>
    <property type="match status" value="1"/>
</dbReference>
<keyword evidence="4 9" id="KW-0812">Transmembrane</keyword>
<evidence type="ECO:0000256" key="4">
    <source>
        <dbReference type="ARBA" id="ARBA00022692"/>
    </source>
</evidence>
<evidence type="ECO:0000313" key="10">
    <source>
        <dbReference type="EMBL" id="ACJ15644.1"/>
    </source>
</evidence>
<evidence type="ECO:0000313" key="11">
    <source>
        <dbReference type="Proteomes" id="UP000002727"/>
    </source>
</evidence>
<evidence type="ECO:0000256" key="3">
    <source>
        <dbReference type="ARBA" id="ARBA00022475"/>
    </source>
</evidence>
<dbReference type="PANTHER" id="PTHR11795:SF449">
    <property type="entry name" value="BRANCHED-CHAIN AMINO ACID TRANSPORT PERMEASE PROTEIN LIVH-RELATED"/>
    <property type="match status" value="1"/>
</dbReference>
<evidence type="ECO:0000256" key="2">
    <source>
        <dbReference type="ARBA" id="ARBA00022448"/>
    </source>
</evidence>
<keyword evidence="7 9" id="KW-0472">Membrane</keyword>
<accession>B6YSV7</accession>
<dbReference type="Pfam" id="PF02653">
    <property type="entry name" value="BPD_transp_2"/>
    <property type="match status" value="1"/>
</dbReference>
<feature type="transmembrane region" description="Helical" evidence="9">
    <location>
        <begin position="6"/>
        <end position="26"/>
    </location>
</feature>
<dbReference type="GO" id="GO:0005886">
    <property type="term" value="C:plasma membrane"/>
    <property type="evidence" value="ECO:0007669"/>
    <property type="project" value="UniProtKB-SubCell"/>
</dbReference>
<dbReference type="GO" id="GO:0022857">
    <property type="term" value="F:transmembrane transporter activity"/>
    <property type="evidence" value="ECO:0007669"/>
    <property type="project" value="InterPro"/>
</dbReference>
<dbReference type="EMBL" id="CP000855">
    <property type="protein sequence ID" value="ACJ15644.1"/>
    <property type="molecule type" value="Genomic_DNA"/>
</dbReference>
<dbReference type="PATRIC" id="fig|523850.10.peg.159"/>
<sequence length="301" mass="31557">MGVLEGALTYANLLALLALGLTLTYITTGVPNFAHGSFAVIGSYLAYTLYVGLGLNPYLALIPAPITGGLFGIAVYLLTLKPLIRKGASVDMLMMATLAVDIILYGLLGAYSDVISSAFKRNASKFVFTNADFAVSGIPGRLVVSSLLVVATLVALYILLYRTKFGTALRASMENPALAEAMGIDVERTRLFSWFLAAALAGMVGAVLPFLQETVPGTGGFIIVSVFAASIVGGLKNISGGLIGGYIIGLSESLVTFGLSDVLGTGILVYGKVVSLMIMIAVLLLMPEGITGTKVWRRLMR</sequence>
<keyword evidence="3" id="KW-1003">Cell membrane</keyword>
<feature type="transmembrane region" description="Helical" evidence="9">
    <location>
        <begin position="58"/>
        <end position="80"/>
    </location>
</feature>
<dbReference type="InterPro" id="IPR052157">
    <property type="entry name" value="BCAA_transport_permease"/>
</dbReference>
<feature type="transmembrane region" description="Helical" evidence="9">
    <location>
        <begin position="217"/>
        <end position="235"/>
    </location>
</feature>
<proteinExistence type="inferred from homology"/>
<evidence type="ECO:0000256" key="7">
    <source>
        <dbReference type="ARBA" id="ARBA00023136"/>
    </source>
</evidence>
<evidence type="ECO:0000256" key="9">
    <source>
        <dbReference type="SAM" id="Phobius"/>
    </source>
</evidence>
<keyword evidence="11" id="KW-1185">Reference proteome</keyword>
<comment type="subcellular location">
    <subcellularLocation>
        <location evidence="1">Cell membrane</location>
        <topology evidence="1">Multi-pass membrane protein</topology>
    </subcellularLocation>
</comment>
<feature type="transmembrane region" description="Helical" evidence="9">
    <location>
        <begin position="92"/>
        <end position="111"/>
    </location>
</feature>
<organism evidence="10 11">
    <name type="scientific">Thermococcus onnurineus (strain NA1)</name>
    <dbReference type="NCBI Taxonomy" id="523850"/>
    <lineage>
        <taxon>Archaea</taxon>
        <taxon>Methanobacteriati</taxon>
        <taxon>Methanobacteriota</taxon>
        <taxon>Thermococci</taxon>
        <taxon>Thermococcales</taxon>
        <taxon>Thermococcaceae</taxon>
        <taxon>Thermococcus</taxon>
    </lineage>
</organism>
<feature type="transmembrane region" description="Helical" evidence="9">
    <location>
        <begin position="191"/>
        <end position="211"/>
    </location>
</feature>
<dbReference type="InterPro" id="IPR001851">
    <property type="entry name" value="ABC_transp_permease"/>
</dbReference>
<dbReference type="Proteomes" id="UP000002727">
    <property type="component" value="Chromosome"/>
</dbReference>
<evidence type="ECO:0000256" key="6">
    <source>
        <dbReference type="ARBA" id="ARBA00022989"/>
    </source>
</evidence>
<dbReference type="GO" id="GO:0006865">
    <property type="term" value="P:amino acid transport"/>
    <property type="evidence" value="ECO:0007669"/>
    <property type="project" value="UniProtKB-KW"/>
</dbReference>
<dbReference type="CDD" id="cd06582">
    <property type="entry name" value="TM_PBP1_LivH_like"/>
    <property type="match status" value="1"/>
</dbReference>
<keyword evidence="10" id="KW-0547">Nucleotide-binding</keyword>
<feature type="transmembrane region" description="Helical" evidence="9">
    <location>
        <begin position="142"/>
        <end position="160"/>
    </location>
</feature>
<protein>
    <submittedName>
        <fullName evidence="10">Hypothetical branched-chain amino acid transport ATP-binding protein livH</fullName>
    </submittedName>
</protein>
<dbReference type="eggNOG" id="arCOG01269">
    <property type="taxonomic scope" value="Archaea"/>
</dbReference>